<dbReference type="RefSeq" id="WP_161946645.1">
    <property type="nucleotide sequence ID" value="NZ_OBMQ01000005.1"/>
</dbReference>
<sequence>MNTLQQNSTNFQSNPSIILQEQDQSDSINIIAELLMIAITKKHQLQKESA</sequence>
<keyword evidence="2" id="KW-1185">Reference proteome</keyword>
<protein>
    <submittedName>
        <fullName evidence="1">Uncharacterized protein</fullName>
    </submittedName>
</protein>
<gene>
    <name evidence="1" type="ORF">SAMN05880501_10546</name>
</gene>
<dbReference type="AlphaFoldDB" id="A0A285SJY7"/>
<reference evidence="2" key="1">
    <citation type="submission" date="2017-08" db="EMBL/GenBank/DDBJ databases">
        <authorList>
            <person name="Varghese N."/>
            <person name="Submissions S."/>
        </authorList>
    </citation>
    <scope>NUCLEOTIDE SEQUENCE [LARGE SCALE GENOMIC DNA]</scope>
    <source>
        <strain evidence="2">JC22</strain>
    </source>
</reference>
<dbReference type="EMBL" id="OBMQ01000005">
    <property type="protein sequence ID" value="SOC08242.1"/>
    <property type="molecule type" value="Genomic_DNA"/>
</dbReference>
<dbReference type="Proteomes" id="UP000219636">
    <property type="component" value="Unassembled WGS sequence"/>
</dbReference>
<name>A0A285SJY7_9BACL</name>
<organism evidence="1 2">
    <name type="scientific">Ureibacillus xyleni</name>
    <dbReference type="NCBI Taxonomy" id="614648"/>
    <lineage>
        <taxon>Bacteria</taxon>
        <taxon>Bacillati</taxon>
        <taxon>Bacillota</taxon>
        <taxon>Bacilli</taxon>
        <taxon>Bacillales</taxon>
        <taxon>Caryophanaceae</taxon>
        <taxon>Ureibacillus</taxon>
    </lineage>
</organism>
<evidence type="ECO:0000313" key="1">
    <source>
        <dbReference type="EMBL" id="SOC08242.1"/>
    </source>
</evidence>
<evidence type="ECO:0000313" key="2">
    <source>
        <dbReference type="Proteomes" id="UP000219636"/>
    </source>
</evidence>
<accession>A0A285SJY7</accession>
<proteinExistence type="predicted"/>